<dbReference type="CDD" id="cd00200">
    <property type="entry name" value="WD40"/>
    <property type="match status" value="1"/>
</dbReference>
<organism evidence="18 19">
    <name type="scientific">Hydnum rufescens UP504</name>
    <dbReference type="NCBI Taxonomy" id="1448309"/>
    <lineage>
        <taxon>Eukaryota</taxon>
        <taxon>Fungi</taxon>
        <taxon>Dikarya</taxon>
        <taxon>Basidiomycota</taxon>
        <taxon>Agaricomycotina</taxon>
        <taxon>Agaricomycetes</taxon>
        <taxon>Cantharellales</taxon>
        <taxon>Hydnaceae</taxon>
        <taxon>Hydnum</taxon>
    </lineage>
</organism>
<keyword evidence="19" id="KW-1185">Reference proteome</keyword>
<feature type="repeat" description="WD" evidence="13">
    <location>
        <begin position="10"/>
        <end position="51"/>
    </location>
</feature>
<feature type="domain" description="COPA/B second beta-propeller" evidence="15">
    <location>
        <begin position="339"/>
        <end position="584"/>
    </location>
</feature>
<feature type="repeat" description="WD" evidence="13">
    <location>
        <begin position="245"/>
        <end position="286"/>
    </location>
</feature>
<dbReference type="SUPFAM" id="SSF51004">
    <property type="entry name" value="C-terminal (heme d1) domain of cytochrome cd1-nitrite reductase"/>
    <property type="match status" value="1"/>
</dbReference>
<dbReference type="InterPro" id="IPR015943">
    <property type="entry name" value="WD40/YVTN_repeat-like_dom_sf"/>
</dbReference>
<feature type="repeat" description="WD" evidence="13">
    <location>
        <begin position="52"/>
        <end position="86"/>
    </location>
</feature>
<dbReference type="Pfam" id="PF06957">
    <property type="entry name" value="COPI_C"/>
    <property type="match status" value="1"/>
</dbReference>
<keyword evidence="6" id="KW-0677">Repeat</keyword>
<comment type="function">
    <text evidence="12">The coatomer is a cytosolic protein complex that binds to dilysine motifs and reversibly associates with Golgi non-clathrin-coated vesicles, which further mediate biosynthetic protein transport from the ER, via the Golgi up to the trans Golgi network.</text>
</comment>
<dbReference type="EMBL" id="MU128997">
    <property type="protein sequence ID" value="KAF9511637.1"/>
    <property type="molecule type" value="Genomic_DNA"/>
</dbReference>
<dbReference type="GO" id="GO:0005198">
    <property type="term" value="F:structural molecule activity"/>
    <property type="evidence" value="ECO:0007669"/>
    <property type="project" value="InterPro"/>
</dbReference>
<dbReference type="SUPFAM" id="SSF50978">
    <property type="entry name" value="WD40 repeat-like"/>
    <property type="match status" value="1"/>
</dbReference>
<feature type="region of interest" description="Disordered" evidence="14">
    <location>
        <begin position="835"/>
        <end position="874"/>
    </location>
</feature>
<dbReference type="InterPro" id="IPR010714">
    <property type="entry name" value="Coatomer_asu_C"/>
</dbReference>
<evidence type="ECO:0000256" key="2">
    <source>
        <dbReference type="ARBA" id="ARBA00004347"/>
    </source>
</evidence>
<evidence type="ECO:0000256" key="10">
    <source>
        <dbReference type="ARBA" id="ARBA00023136"/>
    </source>
</evidence>
<evidence type="ECO:0000256" key="9">
    <source>
        <dbReference type="ARBA" id="ARBA00023034"/>
    </source>
</evidence>
<keyword evidence="11" id="KW-0968">Cytoplasmic vesicle</keyword>
<reference evidence="18" key="1">
    <citation type="journal article" date="2020" name="Nat. Commun.">
        <title>Large-scale genome sequencing of mycorrhizal fungi provides insights into the early evolution of symbiotic traits.</title>
        <authorList>
            <person name="Miyauchi S."/>
            <person name="Kiss E."/>
            <person name="Kuo A."/>
            <person name="Drula E."/>
            <person name="Kohler A."/>
            <person name="Sanchez-Garcia M."/>
            <person name="Morin E."/>
            <person name="Andreopoulos B."/>
            <person name="Barry K.W."/>
            <person name="Bonito G."/>
            <person name="Buee M."/>
            <person name="Carver A."/>
            <person name="Chen C."/>
            <person name="Cichocki N."/>
            <person name="Clum A."/>
            <person name="Culley D."/>
            <person name="Crous P.W."/>
            <person name="Fauchery L."/>
            <person name="Girlanda M."/>
            <person name="Hayes R.D."/>
            <person name="Keri Z."/>
            <person name="LaButti K."/>
            <person name="Lipzen A."/>
            <person name="Lombard V."/>
            <person name="Magnuson J."/>
            <person name="Maillard F."/>
            <person name="Murat C."/>
            <person name="Nolan M."/>
            <person name="Ohm R.A."/>
            <person name="Pangilinan J."/>
            <person name="Pereira M.F."/>
            <person name="Perotto S."/>
            <person name="Peter M."/>
            <person name="Pfister S."/>
            <person name="Riley R."/>
            <person name="Sitrit Y."/>
            <person name="Stielow J.B."/>
            <person name="Szollosi G."/>
            <person name="Zifcakova L."/>
            <person name="Stursova M."/>
            <person name="Spatafora J.W."/>
            <person name="Tedersoo L."/>
            <person name="Vaario L.M."/>
            <person name="Yamada A."/>
            <person name="Yan M."/>
            <person name="Wang P."/>
            <person name="Xu J."/>
            <person name="Bruns T."/>
            <person name="Baldrian P."/>
            <person name="Vilgalys R."/>
            <person name="Dunand C."/>
            <person name="Henrissat B."/>
            <person name="Grigoriev I.V."/>
            <person name="Hibbett D."/>
            <person name="Nagy L.G."/>
            <person name="Martin F.M."/>
        </authorList>
    </citation>
    <scope>NUCLEOTIDE SEQUENCE</scope>
    <source>
        <strain evidence="18">UP504</strain>
    </source>
</reference>
<dbReference type="GO" id="GO:0006891">
    <property type="term" value="P:intra-Golgi vesicle-mediated transport"/>
    <property type="evidence" value="ECO:0007669"/>
    <property type="project" value="TreeGrafter"/>
</dbReference>
<gene>
    <name evidence="18" type="ORF">BS47DRAFT_1377117</name>
</gene>
<dbReference type="AlphaFoldDB" id="A0A9P6ATY6"/>
<dbReference type="CDD" id="cd22948">
    <property type="entry name" value="Coatomer_WDAD_alpha"/>
    <property type="match status" value="1"/>
</dbReference>
<dbReference type="Pfam" id="PF00400">
    <property type="entry name" value="WD40"/>
    <property type="match status" value="6"/>
</dbReference>
<dbReference type="PROSITE" id="PS00678">
    <property type="entry name" value="WD_REPEATS_1"/>
    <property type="match status" value="3"/>
</dbReference>
<protein>
    <recommendedName>
        <fullName evidence="12">Coatomer subunit alpha</fullName>
    </recommendedName>
</protein>
<dbReference type="GO" id="GO:0006888">
    <property type="term" value="P:endoplasmic reticulum to Golgi vesicle-mediated transport"/>
    <property type="evidence" value="ECO:0007669"/>
    <property type="project" value="InterPro"/>
</dbReference>
<comment type="subcellular location">
    <subcellularLocation>
        <location evidence="12">Cytoplasm</location>
    </subcellularLocation>
    <subcellularLocation>
        <location evidence="1 12">Golgi apparatus membrane</location>
        <topology evidence="1 12">Peripheral membrane protein</topology>
        <orientation evidence="1">Cytoplasmic side</orientation>
    </subcellularLocation>
    <subcellularLocation>
        <location evidence="2">Cytoplasmic vesicle</location>
        <location evidence="2">COPI-coated vesicle membrane</location>
        <topology evidence="2">Peripheral membrane protein</topology>
        <orientation evidence="2">Cytoplasmic side</orientation>
    </subcellularLocation>
</comment>
<dbReference type="Pfam" id="PF23953">
    <property type="entry name" value="TPR_COPA_B"/>
    <property type="match status" value="1"/>
</dbReference>
<evidence type="ECO:0000259" key="17">
    <source>
        <dbReference type="Pfam" id="PF23953"/>
    </source>
</evidence>
<evidence type="ECO:0000256" key="12">
    <source>
        <dbReference type="PIRNR" id="PIRNR003354"/>
    </source>
</evidence>
<evidence type="ECO:0000259" key="16">
    <source>
        <dbReference type="Pfam" id="PF06957"/>
    </source>
</evidence>
<evidence type="ECO:0000256" key="5">
    <source>
        <dbReference type="ARBA" id="ARBA00022574"/>
    </source>
</evidence>
<dbReference type="InterPro" id="IPR001680">
    <property type="entry name" value="WD40_rpt"/>
</dbReference>
<dbReference type="PRINTS" id="PR00320">
    <property type="entry name" value="GPROTEINBRPT"/>
</dbReference>
<evidence type="ECO:0000256" key="1">
    <source>
        <dbReference type="ARBA" id="ARBA00004255"/>
    </source>
</evidence>
<dbReference type="GO" id="GO:0006886">
    <property type="term" value="P:intracellular protein transport"/>
    <property type="evidence" value="ECO:0007669"/>
    <property type="project" value="UniProtKB-UniRule"/>
</dbReference>
<dbReference type="PIRSF" id="PIRSF003354">
    <property type="entry name" value="Coatomer_alpha_subunit"/>
    <property type="match status" value="1"/>
</dbReference>
<evidence type="ECO:0000313" key="18">
    <source>
        <dbReference type="EMBL" id="KAF9511637.1"/>
    </source>
</evidence>
<comment type="subunit">
    <text evidence="12">Oligomeric complex that consists of at least the alpha, beta, beta', gamma, delta, epsilon and zeta subunits.</text>
</comment>
<dbReference type="Pfam" id="PF04053">
    <property type="entry name" value="B-prop_COPA_B_2nd"/>
    <property type="match status" value="1"/>
</dbReference>
<keyword evidence="3 12" id="KW-0813">Transport</keyword>
<dbReference type="InterPro" id="IPR016391">
    <property type="entry name" value="Coatomer_asu"/>
</dbReference>
<accession>A0A9P6ATY6</accession>
<keyword evidence="7 12" id="KW-0931">ER-Golgi transport</keyword>
<sequence length="1197" mass="132582">MATLQMLTKFESKSNRVKGLAFHPTRPLLAASLHNGSVQLWNYQMGTLVDRFEEHDGPVRGVAFHPSRPLLVTGGDDYKIKVWDIKPQSRRCLFTLHGHMDYVRTVQFHHEMPWIISASDDQTIRIWNSTSRTCITMLTGHSHYIMSAQFHPKEDLVVSASQDQTVRVWDISGLRKGGPANPHQSNSFDTFDTIGTVKYVLEGHDRGVNFAAFHPTLPLIVSAGDDRQVKLWRMSDTKAWEVDTCRGHFNNVSMALFHPRHELILSVGEDKTIRVWDMGKRTSIQTFRREHDRFWVLTSHPELNLFAAGHDSGLIVFKLERERPAFSLYNDTVYYIRDKYVRQYDLATGADVGVLSVRKLGNQYLQPRTLSFNPVERAVLVTSSADSGIYELVGLPKDIGSDIKDSTTDGKRGNGTSVVFVARNRFAVLDKTAQTITVRDLSNSTTKSVKAPVTTNEIFYGGTGCLLLSSPTAVVLFELQLSKTLSEVSSPPVKYIVWSGDGSMVALLSKHTITIANKTLAQSCLIHETIRIKSGAWDDSGVFIYSTLNHIKFCLPNGDNGIIRTLEQPVYLTRIKGKVLHCLDRSARPRQITIDPTEYRFKLALIRHNYDEVLNIIRTSNLVGQGIISYLQKKGFPEIALHFVEDKNTRFDLAIECGNLDVALETADAIDRPECWNRLAQQALKQGNHRIVEKAYQRTKNFDRLSFLYLATGALDKLGKMQKIADMRGDPMSKFHNALYAGDVLGRINVLRDVGLYPLAYLTAHTNGLPDVAQEILDAAGLTEQDLDDVPTFSRSTLAPPKVITSTSQLNWPTIASRENFFDKALANGGLVSQEGAEPYMNGHDEGGPTMNDWEGDGPLADEEGGDAGWGLDEELPVVDAPTNGIAEEESGDAAGASPGVSENELWVRNSPFAGDHVAAGSFETAMQLLNRQVGAVEFEPLKPLFLAAYRSAHAYISLSPVLSPLQLHIRRNAEETSPARVVPVAFRSLQTITSGELLDAYRLVVGAKLAEAAALFRSILLTLLLVVPTSPSELNQLQDVIATTREYLVGVSIELERRRIVQAEPTNVRRNLELAAYFTHCQLQPAHLKLALRSALPVFTKAKCFATAAKFARRLLELKPDAKIVALARQVINEGDRNPIDAVDITYDSFTEFKICAASYTPIYKGSPSVPGSATLSPLTGVTEIGLQTTGLPTPR</sequence>
<dbReference type="PANTHER" id="PTHR19876:SF1">
    <property type="entry name" value="COATOMER SUBUNIT ALPHA"/>
    <property type="match status" value="1"/>
</dbReference>
<dbReference type="OrthoDB" id="10261470at2759"/>
<dbReference type="InterPro" id="IPR050844">
    <property type="entry name" value="Coatomer_complex_subunit"/>
</dbReference>
<keyword evidence="8 12" id="KW-0653">Protein transport</keyword>
<dbReference type="Gene3D" id="1.25.40.470">
    <property type="match status" value="1"/>
</dbReference>
<feature type="repeat" description="WD" evidence="13">
    <location>
        <begin position="201"/>
        <end position="242"/>
    </location>
</feature>
<evidence type="ECO:0000256" key="4">
    <source>
        <dbReference type="ARBA" id="ARBA00022490"/>
    </source>
</evidence>
<comment type="caution">
    <text evidence="18">The sequence shown here is derived from an EMBL/GenBank/DDBJ whole genome shotgun (WGS) entry which is preliminary data.</text>
</comment>
<dbReference type="InterPro" id="IPR056176">
    <property type="entry name" value="TPR_COPA_B"/>
</dbReference>
<feature type="domain" description="COPA/B TPR" evidence="17">
    <location>
        <begin position="613"/>
        <end position="774"/>
    </location>
</feature>
<evidence type="ECO:0000256" key="7">
    <source>
        <dbReference type="ARBA" id="ARBA00022892"/>
    </source>
</evidence>
<proteinExistence type="predicted"/>
<feature type="repeat" description="WD" evidence="13">
    <location>
        <begin position="138"/>
        <end position="172"/>
    </location>
</feature>
<dbReference type="GO" id="GO:0030126">
    <property type="term" value="C:COPI vesicle coat"/>
    <property type="evidence" value="ECO:0007669"/>
    <property type="project" value="UniProtKB-UniRule"/>
</dbReference>
<dbReference type="InterPro" id="IPR019775">
    <property type="entry name" value="WD40_repeat_CS"/>
</dbReference>
<dbReference type="InterPro" id="IPR006692">
    <property type="entry name" value="Beta-prop_COPA/B_2nd"/>
</dbReference>
<dbReference type="Gene3D" id="2.130.10.10">
    <property type="entry name" value="YVTN repeat-like/Quinoprotein amine dehydrogenase"/>
    <property type="match status" value="1"/>
</dbReference>
<dbReference type="InterPro" id="IPR011048">
    <property type="entry name" value="Haem_d1_sf"/>
</dbReference>
<dbReference type="GO" id="GO:0000139">
    <property type="term" value="C:Golgi membrane"/>
    <property type="evidence" value="ECO:0007669"/>
    <property type="project" value="UniProtKB-SubCell"/>
</dbReference>
<evidence type="ECO:0000256" key="11">
    <source>
        <dbReference type="ARBA" id="ARBA00023329"/>
    </source>
</evidence>
<dbReference type="InterPro" id="IPR020472">
    <property type="entry name" value="WD40_PAC1"/>
</dbReference>
<dbReference type="PROSITE" id="PS50294">
    <property type="entry name" value="WD_REPEATS_REGION"/>
    <property type="match status" value="5"/>
</dbReference>
<keyword evidence="4 12" id="KW-0963">Cytoplasm</keyword>
<name>A0A9P6ATY6_9AGAM</name>
<evidence type="ECO:0000256" key="8">
    <source>
        <dbReference type="ARBA" id="ARBA00022927"/>
    </source>
</evidence>
<dbReference type="PANTHER" id="PTHR19876">
    <property type="entry name" value="COATOMER"/>
    <property type="match status" value="1"/>
</dbReference>
<evidence type="ECO:0000256" key="3">
    <source>
        <dbReference type="ARBA" id="ARBA00022448"/>
    </source>
</evidence>
<dbReference type="GO" id="GO:0006890">
    <property type="term" value="P:retrograde vesicle-mediated transport, Golgi to endoplasmic reticulum"/>
    <property type="evidence" value="ECO:0007669"/>
    <property type="project" value="TreeGrafter"/>
</dbReference>
<keyword evidence="10 12" id="KW-0472">Membrane</keyword>
<feature type="compositionally biased region" description="Acidic residues" evidence="14">
    <location>
        <begin position="854"/>
        <end position="874"/>
    </location>
</feature>
<dbReference type="InterPro" id="IPR047312">
    <property type="entry name" value="Coatomer_alpha_WD-assoc_reg"/>
</dbReference>
<dbReference type="FunFam" id="1.25.40.470:FF:000002">
    <property type="entry name" value="Coatomer subunit alpha"/>
    <property type="match status" value="1"/>
</dbReference>
<dbReference type="SMART" id="SM00320">
    <property type="entry name" value="WD40"/>
    <property type="match status" value="7"/>
</dbReference>
<evidence type="ECO:0000259" key="15">
    <source>
        <dbReference type="Pfam" id="PF04053"/>
    </source>
</evidence>
<evidence type="ECO:0000313" key="19">
    <source>
        <dbReference type="Proteomes" id="UP000886523"/>
    </source>
</evidence>
<evidence type="ECO:0000256" key="14">
    <source>
        <dbReference type="SAM" id="MobiDB-lite"/>
    </source>
</evidence>
<dbReference type="Proteomes" id="UP000886523">
    <property type="component" value="Unassembled WGS sequence"/>
</dbReference>
<dbReference type="InterPro" id="IPR036322">
    <property type="entry name" value="WD40_repeat_dom_sf"/>
</dbReference>
<keyword evidence="5 13" id="KW-0853">WD repeat</keyword>
<evidence type="ECO:0000256" key="13">
    <source>
        <dbReference type="PROSITE-ProRule" id="PRU00221"/>
    </source>
</evidence>
<dbReference type="PROSITE" id="PS50082">
    <property type="entry name" value="WD_REPEATS_2"/>
    <property type="match status" value="6"/>
</dbReference>
<evidence type="ECO:0000256" key="6">
    <source>
        <dbReference type="ARBA" id="ARBA00022737"/>
    </source>
</evidence>
<keyword evidence="9 12" id="KW-0333">Golgi apparatus</keyword>
<feature type="domain" description="Coatomer alpha subunit C-terminal" evidence="16">
    <location>
        <begin position="858"/>
        <end position="1174"/>
    </location>
</feature>
<feature type="repeat" description="WD" evidence="13">
    <location>
        <begin position="96"/>
        <end position="137"/>
    </location>
</feature>
<dbReference type="FunFam" id="2.130.10.10:FF:000010">
    <property type="entry name" value="Coatomer subunit alpha"/>
    <property type="match status" value="1"/>
</dbReference>